<gene>
    <name evidence="3" type="ORF">S01H1_01225</name>
</gene>
<comment type="caution">
    <text evidence="3">The sequence shown here is derived from an EMBL/GenBank/DDBJ whole genome shotgun (WGS) entry which is preliminary data.</text>
</comment>
<sequence length="137" mass="15684">MLYFKFIMASAIAMNRKIASASTGRQTEYSESSRGESNPSRRQARPVLQGTPVQQIWQVTNWHETRFKRLDEFLVALSTEKNMTLLGLNQNRKDIVELQLKNQRLEAEVAALKQHLINQGRNNKKAKKGVSLEVLES</sequence>
<feature type="compositionally biased region" description="Polar residues" evidence="2">
    <location>
        <begin position="23"/>
        <end position="41"/>
    </location>
</feature>
<accession>X0SRK2</accession>
<dbReference type="EMBL" id="BARS01000515">
    <property type="protein sequence ID" value="GAF78497.1"/>
    <property type="molecule type" value="Genomic_DNA"/>
</dbReference>
<organism evidence="3">
    <name type="scientific">marine sediment metagenome</name>
    <dbReference type="NCBI Taxonomy" id="412755"/>
    <lineage>
        <taxon>unclassified sequences</taxon>
        <taxon>metagenomes</taxon>
        <taxon>ecological metagenomes</taxon>
    </lineage>
</organism>
<feature type="region of interest" description="Disordered" evidence="2">
    <location>
        <begin position="23"/>
        <end position="47"/>
    </location>
</feature>
<proteinExistence type="predicted"/>
<keyword evidence="1" id="KW-0175">Coiled coil</keyword>
<name>X0SRK2_9ZZZZ</name>
<evidence type="ECO:0000256" key="1">
    <source>
        <dbReference type="SAM" id="Coils"/>
    </source>
</evidence>
<feature type="coiled-coil region" evidence="1">
    <location>
        <begin position="88"/>
        <end position="122"/>
    </location>
</feature>
<protein>
    <submittedName>
        <fullName evidence="3">Uncharacterized protein</fullName>
    </submittedName>
</protein>
<dbReference type="AlphaFoldDB" id="X0SRK2"/>
<evidence type="ECO:0000256" key="2">
    <source>
        <dbReference type="SAM" id="MobiDB-lite"/>
    </source>
</evidence>
<reference evidence="3" key="1">
    <citation type="journal article" date="2014" name="Front. Microbiol.">
        <title>High frequency of phylogenetically diverse reductive dehalogenase-homologous genes in deep subseafloor sedimentary metagenomes.</title>
        <authorList>
            <person name="Kawai M."/>
            <person name="Futagami T."/>
            <person name="Toyoda A."/>
            <person name="Takaki Y."/>
            <person name="Nishi S."/>
            <person name="Hori S."/>
            <person name="Arai W."/>
            <person name="Tsubouchi T."/>
            <person name="Morono Y."/>
            <person name="Uchiyama I."/>
            <person name="Ito T."/>
            <person name="Fujiyama A."/>
            <person name="Inagaki F."/>
            <person name="Takami H."/>
        </authorList>
    </citation>
    <scope>NUCLEOTIDE SEQUENCE</scope>
    <source>
        <strain evidence="3">Expedition CK06-06</strain>
    </source>
</reference>
<evidence type="ECO:0000313" key="3">
    <source>
        <dbReference type="EMBL" id="GAF78497.1"/>
    </source>
</evidence>